<name>A0A446B6X7_9PEZI</name>
<dbReference type="SUPFAM" id="SSF48452">
    <property type="entry name" value="TPR-like"/>
    <property type="match status" value="1"/>
</dbReference>
<dbReference type="Proteomes" id="UP000289323">
    <property type="component" value="Unassembled WGS sequence"/>
</dbReference>
<reference evidence="1 2" key="1">
    <citation type="submission" date="2018-04" db="EMBL/GenBank/DDBJ databases">
        <authorList>
            <person name="Huttner S."/>
            <person name="Dainat J."/>
        </authorList>
    </citation>
    <scope>NUCLEOTIDE SEQUENCE [LARGE SCALE GENOMIC DNA]</scope>
</reference>
<proteinExistence type="predicted"/>
<accession>A0A446B6X7</accession>
<organism evidence="1 2">
    <name type="scientific">Thermothielavioides terrestris</name>
    <dbReference type="NCBI Taxonomy" id="2587410"/>
    <lineage>
        <taxon>Eukaryota</taxon>
        <taxon>Fungi</taxon>
        <taxon>Dikarya</taxon>
        <taxon>Ascomycota</taxon>
        <taxon>Pezizomycotina</taxon>
        <taxon>Sordariomycetes</taxon>
        <taxon>Sordariomycetidae</taxon>
        <taxon>Sordariales</taxon>
        <taxon>Chaetomiaceae</taxon>
        <taxon>Thermothielavioides</taxon>
    </lineage>
</organism>
<dbReference type="AlphaFoldDB" id="A0A446B6X7"/>
<evidence type="ECO:0000313" key="2">
    <source>
        <dbReference type="Proteomes" id="UP000289323"/>
    </source>
</evidence>
<dbReference type="Gene3D" id="1.25.40.10">
    <property type="entry name" value="Tetratricopeptide repeat domain"/>
    <property type="match status" value="1"/>
</dbReference>
<sequence length="246" mass="28164">MAQSSEAVRYSQGNKNIGAARDFPWEHAVPQNRFWDDLPFTVGRNFLSLFGADEQPPPSFDDAQSGALSKTEKLQLLLKILRERLATKEADAAPQTFYDVDYEAWNKTWLAIAGIQHELGDAAEEETLRMLIERRKDPSNLSHLHSLCGVLLNQGRYREAETSEVAVREWLDGKLGRESPQALAARRMIAQAVWMQGRRAEAEQLMEEVGRIIERTADDSPYAVYRDQQREMTDELWEKLRKEDDG</sequence>
<protein>
    <submittedName>
        <fullName evidence="1">2af7a199-4405-43fb-abde-30e69e36a884</fullName>
    </submittedName>
</protein>
<gene>
    <name evidence="1" type="ORF">TT172_LOCUS672</name>
</gene>
<dbReference type="EMBL" id="OUUZ01000001">
    <property type="protein sequence ID" value="SPQ18253.1"/>
    <property type="molecule type" value="Genomic_DNA"/>
</dbReference>
<dbReference type="InterPro" id="IPR011990">
    <property type="entry name" value="TPR-like_helical_dom_sf"/>
</dbReference>
<evidence type="ECO:0000313" key="1">
    <source>
        <dbReference type="EMBL" id="SPQ18253.1"/>
    </source>
</evidence>